<evidence type="ECO:0000256" key="9">
    <source>
        <dbReference type="ARBA" id="ARBA00023136"/>
    </source>
</evidence>
<comment type="similarity">
    <text evidence="2">Belongs to the TonB family.</text>
</comment>
<dbReference type="InterPro" id="IPR006260">
    <property type="entry name" value="TonB/TolA_C"/>
</dbReference>
<evidence type="ECO:0000256" key="4">
    <source>
        <dbReference type="ARBA" id="ARBA00022475"/>
    </source>
</evidence>
<evidence type="ECO:0000313" key="12">
    <source>
        <dbReference type="EMBL" id="GEP62084.1"/>
    </source>
</evidence>
<gene>
    <name evidence="12" type="ORF">RSO01_92500</name>
</gene>
<dbReference type="GO" id="GO:0031992">
    <property type="term" value="F:energy transducer activity"/>
    <property type="evidence" value="ECO:0007669"/>
    <property type="project" value="TreeGrafter"/>
</dbReference>
<feature type="domain" description="TonB C-terminal" evidence="11">
    <location>
        <begin position="227"/>
        <end position="317"/>
    </location>
</feature>
<dbReference type="GO" id="GO:0098797">
    <property type="term" value="C:plasma membrane protein complex"/>
    <property type="evidence" value="ECO:0007669"/>
    <property type="project" value="TreeGrafter"/>
</dbReference>
<dbReference type="NCBIfam" id="TIGR01352">
    <property type="entry name" value="tonB_Cterm"/>
    <property type="match status" value="1"/>
</dbReference>
<dbReference type="GO" id="GO:0055085">
    <property type="term" value="P:transmembrane transport"/>
    <property type="evidence" value="ECO:0007669"/>
    <property type="project" value="InterPro"/>
</dbReference>
<dbReference type="PANTHER" id="PTHR33446">
    <property type="entry name" value="PROTEIN TONB-RELATED"/>
    <property type="match status" value="1"/>
</dbReference>
<evidence type="ECO:0000256" key="10">
    <source>
        <dbReference type="SAM" id="MobiDB-lite"/>
    </source>
</evidence>
<accession>A0A512NT07</accession>
<dbReference type="OrthoDB" id="8481221at2"/>
<dbReference type="RefSeq" id="WP_147157349.1">
    <property type="nucleotide sequence ID" value="NZ_BKAJ01000304.1"/>
</dbReference>
<dbReference type="Proteomes" id="UP000321058">
    <property type="component" value="Unassembled WGS sequence"/>
</dbReference>
<organism evidence="12 13">
    <name type="scientific">Reyranella soli</name>
    <dbReference type="NCBI Taxonomy" id="1230389"/>
    <lineage>
        <taxon>Bacteria</taxon>
        <taxon>Pseudomonadati</taxon>
        <taxon>Pseudomonadota</taxon>
        <taxon>Alphaproteobacteria</taxon>
        <taxon>Hyphomicrobiales</taxon>
        <taxon>Reyranellaceae</taxon>
        <taxon>Reyranella</taxon>
    </lineage>
</organism>
<dbReference type="PROSITE" id="PS52015">
    <property type="entry name" value="TONB_CTD"/>
    <property type="match status" value="1"/>
</dbReference>
<keyword evidence="4" id="KW-1003">Cell membrane</keyword>
<dbReference type="GO" id="GO:0015031">
    <property type="term" value="P:protein transport"/>
    <property type="evidence" value="ECO:0007669"/>
    <property type="project" value="UniProtKB-KW"/>
</dbReference>
<dbReference type="Pfam" id="PF13103">
    <property type="entry name" value="TonB_2"/>
    <property type="match status" value="1"/>
</dbReference>
<evidence type="ECO:0000256" key="5">
    <source>
        <dbReference type="ARBA" id="ARBA00022519"/>
    </source>
</evidence>
<keyword evidence="3" id="KW-0813">Transport</keyword>
<feature type="region of interest" description="Disordered" evidence="10">
    <location>
        <begin position="172"/>
        <end position="216"/>
    </location>
</feature>
<protein>
    <recommendedName>
        <fullName evidence="11">TonB C-terminal domain-containing protein</fullName>
    </recommendedName>
</protein>
<proteinExistence type="inferred from homology"/>
<feature type="region of interest" description="Disordered" evidence="10">
    <location>
        <begin position="67"/>
        <end position="155"/>
    </location>
</feature>
<evidence type="ECO:0000313" key="13">
    <source>
        <dbReference type="Proteomes" id="UP000321058"/>
    </source>
</evidence>
<dbReference type="PANTHER" id="PTHR33446:SF11">
    <property type="entry name" value="TONB3"/>
    <property type="match status" value="1"/>
</dbReference>
<keyword evidence="5" id="KW-0997">Cell inner membrane</keyword>
<keyword evidence="9" id="KW-0472">Membrane</keyword>
<evidence type="ECO:0000256" key="2">
    <source>
        <dbReference type="ARBA" id="ARBA00006555"/>
    </source>
</evidence>
<evidence type="ECO:0000256" key="8">
    <source>
        <dbReference type="ARBA" id="ARBA00022989"/>
    </source>
</evidence>
<dbReference type="AlphaFoldDB" id="A0A512NT07"/>
<dbReference type="InterPro" id="IPR037682">
    <property type="entry name" value="TonB_C"/>
</dbReference>
<dbReference type="Gene3D" id="3.30.1150.10">
    <property type="match status" value="1"/>
</dbReference>
<keyword evidence="13" id="KW-1185">Reference proteome</keyword>
<dbReference type="EMBL" id="BKAJ01000304">
    <property type="protein sequence ID" value="GEP62084.1"/>
    <property type="molecule type" value="Genomic_DNA"/>
</dbReference>
<dbReference type="SUPFAM" id="SSF74653">
    <property type="entry name" value="TolA/TonB C-terminal domain"/>
    <property type="match status" value="1"/>
</dbReference>
<sequence length="317" mass="33318">MIDESDDVTTWRFRRASALAVVASALLHATALAALLPETLPRQERLSEQAIELTLERPTAPFEEAAVPAAEQAAQRLPSGGSGTASAALAPGPSEAASAPLPTPAEPHIARTLPSAEPPPVLLLRDFGTSAAPPGPQATLETMLPGVDAPPLVSGRDFARTAPTALARSSVLQNHPQAPAPQQPVRQATPKRASQQNEADLSGGASPGAPSPVTRTAATYSAHQAQQDYLLQIVRKLSQARFTPATREERERGLVVVRMTIGRDGRLVDVALARPSGSPALDRGVMETVRKASPFAPLPAELADSSHTFVVPINYER</sequence>
<keyword evidence="6" id="KW-0812">Transmembrane</keyword>
<evidence type="ECO:0000256" key="1">
    <source>
        <dbReference type="ARBA" id="ARBA00004383"/>
    </source>
</evidence>
<name>A0A512NT07_9HYPH</name>
<reference evidence="12 13" key="1">
    <citation type="submission" date="2019-07" db="EMBL/GenBank/DDBJ databases">
        <title>Whole genome shotgun sequence of Reyranella soli NBRC 108950.</title>
        <authorList>
            <person name="Hosoyama A."/>
            <person name="Uohara A."/>
            <person name="Ohji S."/>
            <person name="Ichikawa N."/>
        </authorList>
    </citation>
    <scope>NUCLEOTIDE SEQUENCE [LARGE SCALE GENOMIC DNA]</scope>
    <source>
        <strain evidence="12 13">NBRC 108950</strain>
    </source>
</reference>
<feature type="compositionally biased region" description="Low complexity" evidence="10">
    <location>
        <begin position="67"/>
        <end position="94"/>
    </location>
</feature>
<comment type="subcellular location">
    <subcellularLocation>
        <location evidence="1">Cell inner membrane</location>
        <topology evidence="1">Single-pass membrane protein</topology>
        <orientation evidence="1">Periplasmic side</orientation>
    </subcellularLocation>
</comment>
<keyword evidence="8" id="KW-1133">Transmembrane helix</keyword>
<keyword evidence="7" id="KW-0653">Protein transport</keyword>
<evidence type="ECO:0000256" key="7">
    <source>
        <dbReference type="ARBA" id="ARBA00022927"/>
    </source>
</evidence>
<evidence type="ECO:0000256" key="6">
    <source>
        <dbReference type="ARBA" id="ARBA00022692"/>
    </source>
</evidence>
<evidence type="ECO:0000259" key="11">
    <source>
        <dbReference type="PROSITE" id="PS52015"/>
    </source>
</evidence>
<dbReference type="InterPro" id="IPR051045">
    <property type="entry name" value="TonB-dependent_transducer"/>
</dbReference>
<comment type="caution">
    <text evidence="12">The sequence shown here is derived from an EMBL/GenBank/DDBJ whole genome shotgun (WGS) entry which is preliminary data.</text>
</comment>
<evidence type="ECO:0000256" key="3">
    <source>
        <dbReference type="ARBA" id="ARBA00022448"/>
    </source>
</evidence>